<evidence type="ECO:0000313" key="4">
    <source>
        <dbReference type="Proteomes" id="UP000192611"/>
    </source>
</evidence>
<evidence type="ECO:0000313" key="3">
    <source>
        <dbReference type="EMBL" id="OQX91130.1"/>
    </source>
</evidence>
<evidence type="ECO:0000259" key="2">
    <source>
        <dbReference type="Pfam" id="PF00717"/>
    </source>
</evidence>
<proteinExistence type="predicted"/>
<dbReference type="GO" id="GO:0012505">
    <property type="term" value="C:endomembrane system"/>
    <property type="evidence" value="ECO:0007669"/>
    <property type="project" value="UniProtKB-SubCell"/>
</dbReference>
<comment type="caution">
    <text evidence="3">The sequence shown here is derived from an EMBL/GenBank/DDBJ whole genome shotgun (WGS) entry which is preliminary data.</text>
</comment>
<comment type="subcellular location">
    <subcellularLocation>
        <location evidence="1">Endomembrane system</location>
    </subcellularLocation>
</comment>
<dbReference type="GO" id="GO:0006465">
    <property type="term" value="P:signal peptide processing"/>
    <property type="evidence" value="ECO:0007669"/>
    <property type="project" value="InterPro"/>
</dbReference>
<dbReference type="AlphaFoldDB" id="A0A1W9S487"/>
<dbReference type="Proteomes" id="UP000192611">
    <property type="component" value="Unassembled WGS sequence"/>
</dbReference>
<dbReference type="InterPro" id="IPR015927">
    <property type="entry name" value="Peptidase_S24_S26A/B/C"/>
</dbReference>
<dbReference type="InterPro" id="IPR019533">
    <property type="entry name" value="Peptidase_S26"/>
</dbReference>
<name>A0A1W9S487_9BACT</name>
<dbReference type="GO" id="GO:0004252">
    <property type="term" value="F:serine-type endopeptidase activity"/>
    <property type="evidence" value="ECO:0007669"/>
    <property type="project" value="InterPro"/>
</dbReference>
<organism evidence="3 4">
    <name type="scientific">Candidatus Coatesbacteria bacterium 4484_99</name>
    <dbReference type="NCBI Taxonomy" id="1970774"/>
    <lineage>
        <taxon>Bacteria</taxon>
        <taxon>Candidatus Coatesiibacteriota</taxon>
    </lineage>
</organism>
<dbReference type="EMBL" id="NATQ01000011">
    <property type="protein sequence ID" value="OQX91130.1"/>
    <property type="molecule type" value="Genomic_DNA"/>
</dbReference>
<gene>
    <name evidence="3" type="ORF">B6D57_00900</name>
</gene>
<dbReference type="CDD" id="cd06530">
    <property type="entry name" value="S26_SPase_I"/>
    <property type="match status" value="1"/>
</dbReference>
<protein>
    <recommendedName>
        <fullName evidence="2">Peptidase S24/S26A/S26B/S26C domain-containing protein</fullName>
    </recommendedName>
</protein>
<accession>A0A1W9S487</accession>
<dbReference type="Pfam" id="PF00717">
    <property type="entry name" value="Peptidase_S24"/>
    <property type="match status" value="1"/>
</dbReference>
<dbReference type="Gene3D" id="2.10.109.10">
    <property type="entry name" value="Umud Fragment, subunit A"/>
    <property type="match status" value="1"/>
</dbReference>
<sequence length="172" mass="19010">MSINTIESKSYNIEEIATHLFREAIETRGRVVAMMGGNSMEPNITDSMKITFEKTTDDIRLGDIIAYSANGITMVHRVVHIGRGVVYTKGDNRLEIEGPIKVGDILGKVVHIEEGGVKRRIGESTKKHPIALASYIAGMIYGIISDNMVISLEGRFTGLLRRLLNTPIRLLS</sequence>
<feature type="domain" description="Peptidase S24/S26A/S26B/S26C" evidence="2">
    <location>
        <begin position="31"/>
        <end position="93"/>
    </location>
</feature>
<evidence type="ECO:0000256" key="1">
    <source>
        <dbReference type="ARBA" id="ARBA00004308"/>
    </source>
</evidence>
<dbReference type="InterPro" id="IPR036286">
    <property type="entry name" value="LexA/Signal_pep-like_sf"/>
</dbReference>
<dbReference type="SUPFAM" id="SSF51306">
    <property type="entry name" value="LexA/Signal peptidase"/>
    <property type="match status" value="1"/>
</dbReference>
<reference evidence="4" key="1">
    <citation type="submission" date="2017-03" db="EMBL/GenBank/DDBJ databases">
        <title>Novel pathways for hydrocarbon cycling and metabolic interdependencies in hydrothermal sediment communities.</title>
        <authorList>
            <person name="Dombrowski N."/>
            <person name="Seitz K."/>
            <person name="Teske A."/>
            <person name="Baker B."/>
        </authorList>
    </citation>
    <scope>NUCLEOTIDE SEQUENCE [LARGE SCALE GENOMIC DNA]</scope>
</reference>